<dbReference type="PROSITE" id="PS51257">
    <property type="entry name" value="PROKAR_LIPOPROTEIN"/>
    <property type="match status" value="1"/>
</dbReference>
<geneLocation type="plasmid" evidence="1 2">
    <name>lpA89</name>
</geneLocation>
<dbReference type="EMBL" id="CP014325">
    <property type="protein sequence ID" value="APR65340.1"/>
    <property type="molecule type" value="Genomic_DNA"/>
</dbReference>
<dbReference type="RefSeq" id="WP_075550352.1">
    <property type="nucleotide sequence ID" value="NZ_CP014325.1"/>
</dbReference>
<dbReference type="Proteomes" id="UP000185502">
    <property type="component" value="Plasmid lpA89"/>
</dbReference>
<evidence type="ECO:0000313" key="1">
    <source>
        <dbReference type="EMBL" id="APR65340.1"/>
    </source>
</evidence>
<proteinExistence type="predicted"/>
<name>A0ABM6FVS1_BORAN</name>
<gene>
    <name evidence="1" type="ORF">N187_A21</name>
</gene>
<accession>A0ABM6FVS1</accession>
<sequence>MKKFRLNFIYILLFIIALVACRQLEEVTPVGGPVGGDDANQERSVSGLNNPSSRLLSCFDGDVDLNEQFPEVSEILSLLNNYTNSMKYDKKEFKKLVSIVERPLQFPFHKLSLVVDSLATYENILASLQYKEEPLYKFMEILDAVNLDEPHSQDFRVVDDFVSLLDRMSDLTTKVVYEYFSKSYLEKIKRSKDKGVVASIGKNLMFFLQARETFIRLAMFRVVKVAESLDKSKLQLSDGGDLLKETFDSDRKIAGFFDNMQEHARVLKILLESLKDCDNRIEANERYKIKI</sequence>
<protein>
    <recommendedName>
        <fullName evidence="3">Lipoprotein</fullName>
    </recommendedName>
</protein>
<keyword evidence="2" id="KW-1185">Reference proteome</keyword>
<reference evidence="1" key="1">
    <citation type="submission" date="2016-02" db="EMBL/GenBank/DDBJ databases">
        <title>lpA89 plasmid of the avian spirochetosis agent Borrelia anserina Es.</title>
        <authorList>
            <person name="Elbir H."/>
            <person name="Sitlani P."/>
            <person name="Bergstroem S."/>
            <person name="Barbour A.G."/>
        </authorList>
    </citation>
    <scope>NUCLEOTIDE SEQUENCE [LARGE SCALE GENOMIC DNA]</scope>
    <source>
        <strain evidence="1">Es</strain>
        <plasmid evidence="1">lpA89</plasmid>
    </source>
</reference>
<keyword evidence="1" id="KW-0614">Plasmid</keyword>
<evidence type="ECO:0000313" key="2">
    <source>
        <dbReference type="Proteomes" id="UP000185502"/>
    </source>
</evidence>
<organism evidence="1 2">
    <name type="scientific">Borrelia anserina Es</name>
    <dbReference type="NCBI Taxonomy" id="1365188"/>
    <lineage>
        <taxon>Bacteria</taxon>
        <taxon>Pseudomonadati</taxon>
        <taxon>Spirochaetota</taxon>
        <taxon>Spirochaetia</taxon>
        <taxon>Spirochaetales</taxon>
        <taxon>Borreliaceae</taxon>
        <taxon>Borrelia</taxon>
    </lineage>
</organism>
<evidence type="ECO:0008006" key="3">
    <source>
        <dbReference type="Google" id="ProtNLM"/>
    </source>
</evidence>